<keyword evidence="3" id="KW-1185">Reference proteome</keyword>
<accession>A0A504Y1E1</accession>
<dbReference type="EMBL" id="SUNJ01015517">
    <property type="protein sequence ID" value="TPP54486.1"/>
    <property type="molecule type" value="Genomic_DNA"/>
</dbReference>
<reference evidence="2 3" key="1">
    <citation type="submission" date="2019-04" db="EMBL/GenBank/DDBJ databases">
        <title>Annotation for the trematode Fasciola gigantica.</title>
        <authorList>
            <person name="Choi Y.-J."/>
        </authorList>
    </citation>
    <scope>NUCLEOTIDE SEQUENCE [LARGE SCALE GENOMIC DNA]</scope>
    <source>
        <strain evidence="2">Uganda_cow_1</strain>
    </source>
</reference>
<name>A0A504Y1E1_FASGI</name>
<gene>
    <name evidence="2" type="ORF">FGIG_11971</name>
</gene>
<evidence type="ECO:0000313" key="2">
    <source>
        <dbReference type="EMBL" id="TPP54486.1"/>
    </source>
</evidence>
<dbReference type="OrthoDB" id="1773at2759"/>
<dbReference type="Proteomes" id="UP000316759">
    <property type="component" value="Unassembled WGS sequence"/>
</dbReference>
<protein>
    <recommendedName>
        <fullName evidence="4">Secreted protein</fullName>
    </recommendedName>
</protein>
<feature type="chain" id="PRO_5021447115" description="Secreted protein" evidence="1">
    <location>
        <begin position="20"/>
        <end position="114"/>
    </location>
</feature>
<keyword evidence="1" id="KW-0732">Signal</keyword>
<proteinExistence type="predicted"/>
<evidence type="ECO:0000256" key="1">
    <source>
        <dbReference type="SAM" id="SignalP"/>
    </source>
</evidence>
<sequence>MLNILVFAYCHALFSHSSACCVHLAPSDPVPTRCYRPFNYYQRGAVDFKRPSVTCSSQRQPIHSNRTPAGGSAKFYYVPGEKTQRFQKIAQLPTKLAATDYGTHVPDLIVLIDC</sequence>
<comment type="caution">
    <text evidence="2">The sequence shown here is derived from an EMBL/GenBank/DDBJ whole genome shotgun (WGS) entry which is preliminary data.</text>
</comment>
<feature type="signal peptide" evidence="1">
    <location>
        <begin position="1"/>
        <end position="19"/>
    </location>
</feature>
<evidence type="ECO:0000313" key="3">
    <source>
        <dbReference type="Proteomes" id="UP000316759"/>
    </source>
</evidence>
<organism evidence="2 3">
    <name type="scientific">Fasciola gigantica</name>
    <name type="common">Giant liver fluke</name>
    <dbReference type="NCBI Taxonomy" id="46835"/>
    <lineage>
        <taxon>Eukaryota</taxon>
        <taxon>Metazoa</taxon>
        <taxon>Spiralia</taxon>
        <taxon>Lophotrochozoa</taxon>
        <taxon>Platyhelminthes</taxon>
        <taxon>Trematoda</taxon>
        <taxon>Digenea</taxon>
        <taxon>Plagiorchiida</taxon>
        <taxon>Echinostomata</taxon>
        <taxon>Echinostomatoidea</taxon>
        <taxon>Fasciolidae</taxon>
        <taxon>Fasciola</taxon>
    </lineage>
</organism>
<dbReference type="AlphaFoldDB" id="A0A504Y1E1"/>
<evidence type="ECO:0008006" key="4">
    <source>
        <dbReference type="Google" id="ProtNLM"/>
    </source>
</evidence>